<feature type="region of interest" description="Disordered" evidence="1">
    <location>
        <begin position="34"/>
        <end position="55"/>
    </location>
</feature>
<dbReference type="EMBL" id="KL596871">
    <property type="protein sequence ID" value="KER22971.1"/>
    <property type="molecule type" value="Genomic_DNA"/>
</dbReference>
<proteinExistence type="predicted"/>
<protein>
    <submittedName>
        <fullName evidence="2">Uncharacterized protein</fullName>
    </submittedName>
</protein>
<gene>
    <name evidence="2" type="ORF">T265_09053</name>
</gene>
<dbReference type="KEGG" id="ovi:T265_09053"/>
<organism evidence="2 3">
    <name type="scientific">Opisthorchis viverrini</name>
    <name type="common">Southeast Asian liver fluke</name>
    <dbReference type="NCBI Taxonomy" id="6198"/>
    <lineage>
        <taxon>Eukaryota</taxon>
        <taxon>Metazoa</taxon>
        <taxon>Spiralia</taxon>
        <taxon>Lophotrochozoa</taxon>
        <taxon>Platyhelminthes</taxon>
        <taxon>Trematoda</taxon>
        <taxon>Digenea</taxon>
        <taxon>Opisthorchiida</taxon>
        <taxon>Opisthorchiata</taxon>
        <taxon>Opisthorchiidae</taxon>
        <taxon>Opisthorchis</taxon>
    </lineage>
</organism>
<dbReference type="Proteomes" id="UP000054324">
    <property type="component" value="Unassembled WGS sequence"/>
</dbReference>
<accession>A0A074Z705</accession>
<dbReference type="OrthoDB" id="247013at2759"/>
<evidence type="ECO:0000313" key="3">
    <source>
        <dbReference type="Proteomes" id="UP000054324"/>
    </source>
</evidence>
<name>A0A074Z705_OPIVI</name>
<keyword evidence="3" id="KW-1185">Reference proteome</keyword>
<reference evidence="2 3" key="1">
    <citation type="submission" date="2013-11" db="EMBL/GenBank/DDBJ databases">
        <title>Opisthorchis viverrini - life in the bile duct.</title>
        <authorList>
            <person name="Young N.D."/>
            <person name="Nagarajan N."/>
            <person name="Lin S.J."/>
            <person name="Korhonen P.K."/>
            <person name="Jex A.R."/>
            <person name="Hall R.S."/>
            <person name="Safavi-Hemami H."/>
            <person name="Kaewkong W."/>
            <person name="Bertrand D."/>
            <person name="Gao S."/>
            <person name="Seet Q."/>
            <person name="Wongkham S."/>
            <person name="Teh B.T."/>
            <person name="Wongkham C."/>
            <person name="Intapan P.M."/>
            <person name="Maleewong W."/>
            <person name="Yang X."/>
            <person name="Hu M."/>
            <person name="Wang Z."/>
            <person name="Hofmann A."/>
            <person name="Sternberg P.W."/>
            <person name="Tan P."/>
            <person name="Wang J."/>
            <person name="Gasser R.B."/>
        </authorList>
    </citation>
    <scope>NUCLEOTIDE SEQUENCE [LARGE SCALE GENOMIC DNA]</scope>
</reference>
<dbReference type="AlphaFoldDB" id="A0A074Z705"/>
<sequence>MRFHNTVGSPNTKEYQTVEQTRCLTAMHEVWHTARLPKPRQGKSTGRGRVGTTDLPINCQNLRGVFHPQRVSSITGNVMYQGHDPRESIQNFTVAGNRSALAPFRCLTAMPPEESTRAGILSGRPSLSGGS</sequence>
<dbReference type="CTD" id="20323232"/>
<dbReference type="RefSeq" id="XP_009173286.1">
    <property type="nucleotide sequence ID" value="XM_009175022.1"/>
</dbReference>
<evidence type="ECO:0000256" key="1">
    <source>
        <dbReference type="SAM" id="MobiDB-lite"/>
    </source>
</evidence>
<evidence type="ECO:0000313" key="2">
    <source>
        <dbReference type="EMBL" id="KER22971.1"/>
    </source>
</evidence>
<dbReference type="GeneID" id="20323232"/>